<keyword evidence="2" id="KW-1185">Reference proteome</keyword>
<accession>M5U040</accession>
<reference evidence="1 2" key="1">
    <citation type="journal article" date="2013" name="Mar. Genomics">
        <title>Expression of sulfatases in Rhodopirellula baltica and the diversity of sulfatases in the genus Rhodopirellula.</title>
        <authorList>
            <person name="Wegner C.E."/>
            <person name="Richter-Heitmann T."/>
            <person name="Klindworth A."/>
            <person name="Klockow C."/>
            <person name="Richter M."/>
            <person name="Achstetter T."/>
            <person name="Glockner F.O."/>
            <person name="Harder J."/>
        </authorList>
    </citation>
    <scope>NUCLEOTIDE SEQUENCE [LARGE SCALE GENOMIC DNA]</scope>
    <source>
        <strain evidence="1 2">SM41</strain>
    </source>
</reference>
<proteinExistence type="predicted"/>
<dbReference type="AlphaFoldDB" id="M5U040"/>
<protein>
    <submittedName>
        <fullName evidence="1">Uncharacterized protein</fullName>
    </submittedName>
</protein>
<evidence type="ECO:0000313" key="1">
    <source>
        <dbReference type="EMBL" id="EMI54815.1"/>
    </source>
</evidence>
<comment type="caution">
    <text evidence="1">The sequence shown here is derived from an EMBL/GenBank/DDBJ whole genome shotgun (WGS) entry which is preliminary data.</text>
</comment>
<evidence type="ECO:0000313" key="2">
    <source>
        <dbReference type="Proteomes" id="UP000011885"/>
    </source>
</evidence>
<organism evidence="1 2">
    <name type="scientific">Rhodopirellula sallentina SM41</name>
    <dbReference type="NCBI Taxonomy" id="1263870"/>
    <lineage>
        <taxon>Bacteria</taxon>
        <taxon>Pseudomonadati</taxon>
        <taxon>Planctomycetota</taxon>
        <taxon>Planctomycetia</taxon>
        <taxon>Pirellulales</taxon>
        <taxon>Pirellulaceae</taxon>
        <taxon>Rhodopirellula</taxon>
    </lineage>
</organism>
<gene>
    <name evidence="1" type="ORF">RSSM_03739</name>
</gene>
<dbReference type="PATRIC" id="fig|1263870.3.peg.3969"/>
<dbReference type="Proteomes" id="UP000011885">
    <property type="component" value="Unassembled WGS sequence"/>
</dbReference>
<name>M5U040_9BACT</name>
<dbReference type="EMBL" id="ANOH01000257">
    <property type="protein sequence ID" value="EMI54815.1"/>
    <property type="molecule type" value="Genomic_DNA"/>
</dbReference>
<sequence length="52" mass="5779">MHECESIEPPKYKVSCFLGQSELVIGACLVANRMSRMPDGFTSFSRPEVDNA</sequence>